<dbReference type="InterPro" id="IPR000835">
    <property type="entry name" value="HTH_MarR-typ"/>
</dbReference>
<dbReference type="AlphaFoldDB" id="A0AA42CJC9"/>
<reference evidence="2" key="1">
    <citation type="submission" date="2022-09" db="EMBL/GenBank/DDBJ databases">
        <title>Rhodovastum sp. nov. RN2-1 isolated from soil in Seongnam, South Korea.</title>
        <authorList>
            <person name="Le N.T."/>
        </authorList>
    </citation>
    <scope>NUCLEOTIDE SEQUENCE</scope>
    <source>
        <strain evidence="2">RN2-1</strain>
    </source>
</reference>
<dbReference type="SUPFAM" id="SSF46785">
    <property type="entry name" value="Winged helix' DNA-binding domain"/>
    <property type="match status" value="1"/>
</dbReference>
<gene>
    <name evidence="2" type="ORF">OL599_19610</name>
</gene>
<dbReference type="PANTHER" id="PTHR33164">
    <property type="entry name" value="TRANSCRIPTIONAL REGULATOR, MARR FAMILY"/>
    <property type="match status" value="1"/>
</dbReference>
<evidence type="ECO:0000313" key="3">
    <source>
        <dbReference type="Proteomes" id="UP001165679"/>
    </source>
</evidence>
<feature type="domain" description="HTH marR-type" evidence="1">
    <location>
        <begin position="1"/>
        <end position="120"/>
    </location>
</feature>
<dbReference type="Proteomes" id="UP001165679">
    <property type="component" value="Unassembled WGS sequence"/>
</dbReference>
<dbReference type="EMBL" id="JAPDNT010000024">
    <property type="protein sequence ID" value="MCW3476777.1"/>
    <property type="molecule type" value="Genomic_DNA"/>
</dbReference>
<name>A0AA42CJC9_9PROT</name>
<dbReference type="InterPro" id="IPR036390">
    <property type="entry name" value="WH_DNA-bd_sf"/>
</dbReference>
<reference evidence="2" key="2">
    <citation type="submission" date="2022-10" db="EMBL/GenBank/DDBJ databases">
        <authorList>
            <person name="Trinh H.N."/>
        </authorList>
    </citation>
    <scope>NUCLEOTIDE SEQUENCE</scope>
    <source>
        <strain evidence="2">RN2-1</strain>
    </source>
</reference>
<dbReference type="RefSeq" id="WP_264715610.1">
    <property type="nucleotide sequence ID" value="NZ_JAPDNT010000024.1"/>
</dbReference>
<dbReference type="Pfam" id="PF01047">
    <property type="entry name" value="MarR"/>
    <property type="match status" value="1"/>
</dbReference>
<accession>A0AA42CJC9</accession>
<keyword evidence="3" id="KW-1185">Reference proteome</keyword>
<sequence>MSIQVSSDLAVGMLREIIVSLVRRDGPSLSAHQLGVYLTCYLQDRDHTVRGLAAELNVSKSVITRALDKLTELELARRRPDPSDRRSVLVERTEAGLRLLDELRDITIENAKTWVEDVAA</sequence>
<proteinExistence type="predicted"/>
<organism evidence="2 3">
    <name type="scientific">Limobrevibacterium gyesilva</name>
    <dbReference type="NCBI Taxonomy" id="2991712"/>
    <lineage>
        <taxon>Bacteria</taxon>
        <taxon>Pseudomonadati</taxon>
        <taxon>Pseudomonadota</taxon>
        <taxon>Alphaproteobacteria</taxon>
        <taxon>Acetobacterales</taxon>
        <taxon>Acetobacteraceae</taxon>
        <taxon>Limobrevibacterium</taxon>
    </lineage>
</organism>
<dbReference type="Gene3D" id="1.10.10.10">
    <property type="entry name" value="Winged helix-like DNA-binding domain superfamily/Winged helix DNA-binding domain"/>
    <property type="match status" value="1"/>
</dbReference>
<dbReference type="PANTHER" id="PTHR33164:SF43">
    <property type="entry name" value="HTH-TYPE TRANSCRIPTIONAL REPRESSOR YETL"/>
    <property type="match status" value="1"/>
</dbReference>
<dbReference type="InterPro" id="IPR036388">
    <property type="entry name" value="WH-like_DNA-bd_sf"/>
</dbReference>
<dbReference type="GO" id="GO:0006950">
    <property type="term" value="P:response to stress"/>
    <property type="evidence" value="ECO:0007669"/>
    <property type="project" value="TreeGrafter"/>
</dbReference>
<dbReference type="InterPro" id="IPR039422">
    <property type="entry name" value="MarR/SlyA-like"/>
</dbReference>
<dbReference type="GO" id="GO:0003700">
    <property type="term" value="F:DNA-binding transcription factor activity"/>
    <property type="evidence" value="ECO:0007669"/>
    <property type="project" value="InterPro"/>
</dbReference>
<protein>
    <submittedName>
        <fullName evidence="2">MarR family transcriptional regulator</fullName>
    </submittedName>
</protein>
<dbReference type="PROSITE" id="PS50995">
    <property type="entry name" value="HTH_MARR_2"/>
    <property type="match status" value="1"/>
</dbReference>
<comment type="caution">
    <text evidence="2">The sequence shown here is derived from an EMBL/GenBank/DDBJ whole genome shotgun (WGS) entry which is preliminary data.</text>
</comment>
<evidence type="ECO:0000259" key="1">
    <source>
        <dbReference type="PROSITE" id="PS50995"/>
    </source>
</evidence>
<evidence type="ECO:0000313" key="2">
    <source>
        <dbReference type="EMBL" id="MCW3476777.1"/>
    </source>
</evidence>